<dbReference type="Pfam" id="PF13193">
    <property type="entry name" value="AMP-binding_C"/>
    <property type="match status" value="2"/>
</dbReference>
<keyword evidence="3" id="KW-0596">Phosphopantetheine</keyword>
<evidence type="ECO:0000313" key="8">
    <source>
        <dbReference type="Proteomes" id="UP000056453"/>
    </source>
</evidence>
<evidence type="ECO:0000256" key="2">
    <source>
        <dbReference type="ARBA" id="ARBA00004924"/>
    </source>
</evidence>
<comment type="pathway">
    <text evidence="2">Siderophore biosynthesis.</text>
</comment>
<keyword evidence="4" id="KW-0597">Phosphoprotein</keyword>
<sequence>MNSGPSQVPSGLDGVTFRLTYLQERIWLQEQRAPDSAVHNAPVVMLARGALDAGRLQCALDTVVARNEALRACFVELGGSVRQYPRAGVHVPLRVEDWSSLRANDGRRKLYPAISSEVSRPFDLAAGQLLRAALYKLRGEESVLVLTVHHIVSDGWSQSVLLGELAAEYAGSATFQQGKASFFAYADALRAELDASGHADARAFWSLFVAGKQCIAVPYDRLPAAARASIGRKRYFTLDARSTAAVRRMCASASVSPFAVFLAILGVLIERRVPDAGDWCLPVAVGYRDNARWLDVIGCFVDHVLVRPLADPDAAFGEYVRAVSDAWQRAFEHRSYPFDRVRLDAAEAGERLEPSLVFVYQNAATAPSIPGVDITPFALPDAPAKFDLTVMVAEQAETFSLSFEYDATRYDETTIADLGELFVALCARLTEAGDRPVSAAIRAVDAPVTPSIVVGERQQWPHMSFAEWFDAVAARHANDAALRTEAGAIRYRELRERVERIAVGLRACGGDGLRIGVHLDRSAELVMSLLAILTEGHCYVPLPPSYPDARLALLVDDSAPALVVTDARGAARLRALRPKCVVWDIEQPSEADHHAAPRGRPHAHGAAAYLIYTSGSTGEPKGAYGLANGVMNRLRWQWQALPYMSGDCVLLRSAPMFVDSVVEMLAPVLGGVCAVIASDDDVRDPVRLWRRISHERITHLTVVPSHLESLLAVREPDVDVALRTVHCSGEALSRSLSRAFDAALPGVTLVNIYGSTETTADATWQIVRGGESSIGRPIANAGVAIVDAHGDVLPRGMSGEIAVFGAPVGGGYRNAAALTAERYWPAPNGDRMFRTGDFGRIDASGVCEYLGRLDLQIKVRGMRTNVLEIEEAMRACTGLREIVVTLDASDGNRLVAYYAADDSVSRSRLADHARTVLPVHAIPGRWVRIRALPRTDSGKLRRTPVVLEALREPEGQGDTPDVQDASELERDVIAVWADVIGDGAIGLDDRFEQVGGHSLLAIQLVEALNRRFGTSLRLVEFFAEPTVRAAAARISAQTRREQPAPALLVADDAARHAPFPLLLMQQAYRLGRNLSDRAAMSTICAFSMDYDDLSLTDFERALNRTIRRHDMLRAVLVGDDAQRILADVPDYAIEAHDLSGASDDARTRELDRLRDAFVTLRFEPGAWPSFRIAAARLERQRYRLFFAFDMMFVDLFSARVLMRELESIYRRDDIRLPSIDISFRDYATAALAAGQGVEFERAKAYWLARGERLAKPPQLPVARHRPDDDARYRFKRRGFRLPRAHWQSLSTRAQRQGVSPTSVLLAAYAATLGTWSGDDEFSVVVTLFNRLPLHPDVEKLVGDFTSSLIFGCERPGDETAAETFGRVQARLRDDLDHRAFGGVELLREMTRRNGGGRILMPVVFTSALGLPASGPRQPSLLSGRLVDSVTQTSHVWIDNQIEEADGELAINWDAVDAQFPPGLVDAMFAHYRRVLTTFATRDDAWTTTLDAAGDAGAQRAIDVPADAAAPATLHGEVLKTVGRCPDRIAIVTADRKLTYATLAGHAHRVASALAGLGVQPGERVGLLLDKGWEAPVAMLAVSLSGGAYVPIDPGWPEARRSAVVSAARLAVVVTQPHLAVLAPAGCLTLVIDDTLLARASAAQPRAAQPDDVAYVMFTSGTTGEPKGVVIEHRAVATTIASINRLFDVTDADRVLCVSSLCFDLSVYDIWGPLFCGATCVMMSSGDGARPWRWLEFVETHRVTIWNSVPALMELLLDASTNRGTALSSLRVALLSGDWIPLSMPDRIRRAAPGVDVVSLGGATEASIWSIYFPIGTLDPDWVSVPYGRALPHQQVNVLDRRLQRCPVWAAGEIYIGGAGLARGYWDAPEKTAAQFVRHPETGARLYRTGDIGCYMPNGDIRFMGRRDGQVKLNGLRVELGEIESVLLAHPLVKNAVANVGHARQLSAHVVLASPDASDARRLLLRHAEAHLPGYMVPTAIDIVAALPIGANGKVDRAALRDAVTPAAGPERDRGSSDVIVEPVVAELWQVMLQVAQPKKQDHFFASGGDSLIATRFVAKLNAIFGLDLTARAIYDHPTLQTLAEHVEASRDARIEAAEPMPLAFADDSATRFAPFALTDIQRSYHVGRRDDMTLGAVAAHSYIEIDYRGLDLARFEEAVNRLVERHGMLRCIFPNDGEQRVLDRVPRYTIQVDDVGGESAARQCDRLEATRSRLSAKAYDPAAWPLFSIAATRHGDGLTRVHISLDIIIADAWSTNVIARDLLAFYHGTQTLLPALRFAFRDYVTYMEAFRHSARYRRMRDYWQRRLDTLPPPPALPVRPARDGTSSATFTRYTKILDEACWTRLKTRSLGCGATPSAMLLTVFGRVLRLASRTSSFVINVTHFNRPPIHPDINDIVGDFASTFLLEYECRDGEPLDTAIGALCRQILSDLDHSQYSGVRVLQDISRRRGRVALAPVVFTSALVLPVNSGVSVSSSDVHGEVVHALTQTPQVWLDHQVYQEEGRLLLAWDVRDDMFDADLIRSMFGLYVAVLERLSDDADAWRAPGLDAPPARVAECRAHLARLAGEQGIPGDDGCTDADVDILIAKLVAHPAVAEARAADVNAAGGLAIRVRLSEDAVAHLSRDTDDAHETLLSPLDRLETKRGWMVGSAGSSEGWALPEPAGAQRLAHLARRSYRHFWGAPVGTETLAQLLDAASGMPGPASARRKADAGDMLAWIGCLAALHVASLPLPKFAYPSAGSCYGVYAYLGVPARCALPALPPGWYALDPVARRLMRCGDAGPAWPAQGDAPLVLLAADLERIASLYGERAQAFAELEAGAMSAVLDAAARQRGLAVRSRTLDARAVVTGVTPIAAFELGDDRVAQEPSGEWRHVVRARVHRRDGARLRIATYVPGMPMDDEDAHGGCDAFDGFKHGDRHLLFELSVESDANAHRLDGQRGKRLAIGAFCQRLMAAAPDRDIGLCMLGFTPKAFARDMEADTRCYLVGGPLEPRQQRIAQGDTRAERDLASVLLREHAHGELERAQASLAIEGGVRTEFDGPDEGGALGDSPADAPVDLIDAAVRDIWRDVLQVPYVSGRANFFRLGGTSIDALAILRRLHDRYFIELRLRDVLAEPTVHAMARLLRENTRWSETIREVHALLEVSADAGAAFDSTSR</sequence>
<dbReference type="InterPro" id="IPR036736">
    <property type="entry name" value="ACP-like_sf"/>
</dbReference>
<dbReference type="PROSITE" id="PS00455">
    <property type="entry name" value="AMP_BINDING"/>
    <property type="match status" value="2"/>
</dbReference>
<dbReference type="FunFam" id="3.30.559.10:FF:000023">
    <property type="entry name" value="Non-ribosomal peptide synthetase"/>
    <property type="match status" value="1"/>
</dbReference>
<dbReference type="GO" id="GO:0031177">
    <property type="term" value="F:phosphopantetheine binding"/>
    <property type="evidence" value="ECO:0007669"/>
    <property type="project" value="InterPro"/>
</dbReference>
<proteinExistence type="predicted"/>
<dbReference type="InterPro" id="IPR042099">
    <property type="entry name" value="ANL_N_sf"/>
</dbReference>
<dbReference type="SUPFAM" id="SSF52777">
    <property type="entry name" value="CoA-dependent acyltransferases"/>
    <property type="match status" value="6"/>
</dbReference>
<reference evidence="7 8" key="1">
    <citation type="submission" date="2015-11" db="EMBL/GenBank/DDBJ databases">
        <title>Expanding the genomic diversity of Burkholderia species for the development of highly accurate diagnostics.</title>
        <authorList>
            <person name="Sahl J."/>
            <person name="Keim P."/>
            <person name="Wagner D."/>
        </authorList>
    </citation>
    <scope>NUCLEOTIDE SEQUENCE [LARGE SCALE GENOMIC DNA]</scope>
    <source>
        <strain evidence="7 8">MSMB1808WGS</strain>
    </source>
</reference>
<name>A0AAW3MQ89_9BURK</name>
<gene>
    <name evidence="7" type="ORF">WJ96_13050</name>
</gene>
<dbReference type="Pfam" id="PF00501">
    <property type="entry name" value="AMP-binding"/>
    <property type="match status" value="2"/>
</dbReference>
<feature type="domain" description="Carrier" evidence="6">
    <location>
        <begin position="963"/>
        <end position="1038"/>
    </location>
</feature>
<dbReference type="SMART" id="SM01294">
    <property type="entry name" value="PKS_PP_betabranch"/>
    <property type="match status" value="1"/>
</dbReference>
<dbReference type="FunFam" id="3.40.50.12780:FF:000012">
    <property type="entry name" value="Non-ribosomal peptide synthetase"/>
    <property type="match status" value="1"/>
</dbReference>
<dbReference type="CDD" id="cd19535">
    <property type="entry name" value="Cyc_NRPS"/>
    <property type="match status" value="2"/>
</dbReference>
<evidence type="ECO:0000259" key="6">
    <source>
        <dbReference type="PROSITE" id="PS50075"/>
    </source>
</evidence>
<dbReference type="InterPro" id="IPR057737">
    <property type="entry name" value="Condensation_MtbB-like"/>
</dbReference>
<dbReference type="Gene3D" id="3.40.109.10">
    <property type="entry name" value="NADH Oxidase"/>
    <property type="match status" value="1"/>
</dbReference>
<dbReference type="PANTHER" id="PTHR45527:SF10">
    <property type="entry name" value="PYOCHELIN SYNTHASE PCHF"/>
    <property type="match status" value="1"/>
</dbReference>
<evidence type="ECO:0000256" key="3">
    <source>
        <dbReference type="ARBA" id="ARBA00022450"/>
    </source>
</evidence>
<dbReference type="PROSITE" id="PS50075">
    <property type="entry name" value="CARRIER"/>
    <property type="match status" value="3"/>
</dbReference>
<protein>
    <recommendedName>
        <fullName evidence="6">Carrier domain-containing protein</fullName>
    </recommendedName>
</protein>
<dbReference type="GO" id="GO:0016491">
    <property type="term" value="F:oxidoreductase activity"/>
    <property type="evidence" value="ECO:0007669"/>
    <property type="project" value="InterPro"/>
</dbReference>
<dbReference type="InterPro" id="IPR010071">
    <property type="entry name" value="AA_adenyl_dom"/>
</dbReference>
<dbReference type="InterPro" id="IPR025110">
    <property type="entry name" value="AMP-bd_C"/>
</dbReference>
<dbReference type="Gene3D" id="3.30.559.30">
    <property type="entry name" value="Nonribosomal peptide synthetase, condensation domain"/>
    <property type="match status" value="3"/>
</dbReference>
<dbReference type="InterPro" id="IPR009081">
    <property type="entry name" value="PP-bd_ACP"/>
</dbReference>
<dbReference type="EMBL" id="LPBJ01000074">
    <property type="protein sequence ID" value="KVP94078.1"/>
    <property type="molecule type" value="Genomic_DNA"/>
</dbReference>
<dbReference type="InterPro" id="IPR020845">
    <property type="entry name" value="AMP-binding_CS"/>
</dbReference>
<organism evidence="7 8">
    <name type="scientific">Burkholderia ubonensis</name>
    <dbReference type="NCBI Taxonomy" id="101571"/>
    <lineage>
        <taxon>Bacteria</taxon>
        <taxon>Pseudomonadati</taxon>
        <taxon>Pseudomonadota</taxon>
        <taxon>Betaproteobacteria</taxon>
        <taxon>Burkholderiales</taxon>
        <taxon>Burkholderiaceae</taxon>
        <taxon>Burkholderia</taxon>
        <taxon>Burkholderia cepacia complex</taxon>
    </lineage>
</organism>
<dbReference type="InterPro" id="IPR001242">
    <property type="entry name" value="Condensation_dom"/>
</dbReference>
<keyword evidence="5" id="KW-0436">Ligase</keyword>
<dbReference type="SUPFAM" id="SSF56801">
    <property type="entry name" value="Acetyl-CoA synthetase-like"/>
    <property type="match status" value="2"/>
</dbReference>
<dbReference type="Pfam" id="PF00550">
    <property type="entry name" value="PP-binding"/>
    <property type="match status" value="3"/>
</dbReference>
<dbReference type="InterPro" id="IPR006162">
    <property type="entry name" value="Ppantetheine_attach_site"/>
</dbReference>
<dbReference type="CDD" id="cd05930">
    <property type="entry name" value="A_NRPS"/>
    <property type="match status" value="1"/>
</dbReference>
<dbReference type="Proteomes" id="UP000056453">
    <property type="component" value="Unassembled WGS sequence"/>
</dbReference>
<comment type="cofactor">
    <cofactor evidence="1">
        <name>pantetheine 4'-phosphate</name>
        <dbReference type="ChEBI" id="CHEBI:47942"/>
    </cofactor>
</comment>
<dbReference type="InterPro" id="IPR000873">
    <property type="entry name" value="AMP-dep_synth/lig_dom"/>
</dbReference>
<feature type="domain" description="Carrier" evidence="6">
    <location>
        <begin position="2015"/>
        <end position="2090"/>
    </location>
</feature>
<dbReference type="InterPro" id="IPR023213">
    <property type="entry name" value="CAT-like_dom_sf"/>
</dbReference>
<dbReference type="Gene3D" id="3.30.559.10">
    <property type="entry name" value="Chloramphenicol acetyltransferase-like domain"/>
    <property type="match status" value="3"/>
</dbReference>
<comment type="caution">
    <text evidence="7">The sequence shown here is derived from an EMBL/GenBank/DDBJ whole genome shotgun (WGS) entry which is preliminary data.</text>
</comment>
<dbReference type="GO" id="GO:0043041">
    <property type="term" value="P:amino acid activation for nonribosomal peptide biosynthetic process"/>
    <property type="evidence" value="ECO:0007669"/>
    <property type="project" value="TreeGrafter"/>
</dbReference>
<dbReference type="PANTHER" id="PTHR45527">
    <property type="entry name" value="NONRIBOSOMAL PEPTIDE SYNTHETASE"/>
    <property type="match status" value="1"/>
</dbReference>
<dbReference type="SMART" id="SM00823">
    <property type="entry name" value="PKS_PP"/>
    <property type="match status" value="3"/>
</dbReference>
<dbReference type="GO" id="GO:0044550">
    <property type="term" value="P:secondary metabolite biosynthetic process"/>
    <property type="evidence" value="ECO:0007669"/>
    <property type="project" value="TreeGrafter"/>
</dbReference>
<accession>A0AAW3MQ89</accession>
<dbReference type="InterPro" id="IPR020806">
    <property type="entry name" value="PKS_PP-bd"/>
</dbReference>
<evidence type="ECO:0000313" key="7">
    <source>
        <dbReference type="EMBL" id="KVP94078.1"/>
    </source>
</evidence>
<dbReference type="GO" id="GO:0016874">
    <property type="term" value="F:ligase activity"/>
    <property type="evidence" value="ECO:0007669"/>
    <property type="project" value="UniProtKB-KW"/>
</dbReference>
<evidence type="ECO:0000256" key="4">
    <source>
        <dbReference type="ARBA" id="ARBA00022553"/>
    </source>
</evidence>
<dbReference type="Gene3D" id="3.40.50.12780">
    <property type="entry name" value="N-terminal domain of ligase-like"/>
    <property type="match status" value="2"/>
</dbReference>
<dbReference type="InterPro" id="IPR000415">
    <property type="entry name" value="Nitroreductase-like"/>
</dbReference>
<dbReference type="InterPro" id="IPR045851">
    <property type="entry name" value="AMP-bd_C_sf"/>
</dbReference>
<keyword evidence="8" id="KW-1185">Reference proteome</keyword>
<dbReference type="RefSeq" id="WP_059955393.1">
    <property type="nucleotide sequence ID" value="NZ_LPBJ01000074.1"/>
</dbReference>
<dbReference type="FunFam" id="3.30.559.30:FF:000006">
    <property type="entry name" value="Yersiniabactin polyketide/non-ribosomal peptide synthetase"/>
    <property type="match status" value="2"/>
</dbReference>
<dbReference type="Gene3D" id="1.10.1200.10">
    <property type="entry name" value="ACP-like"/>
    <property type="match status" value="3"/>
</dbReference>
<dbReference type="PROSITE" id="PS00012">
    <property type="entry name" value="PHOSPHOPANTETHEINE"/>
    <property type="match status" value="1"/>
</dbReference>
<dbReference type="Gene3D" id="3.30.300.30">
    <property type="match status" value="2"/>
</dbReference>
<dbReference type="SUPFAM" id="SSF47336">
    <property type="entry name" value="ACP-like"/>
    <property type="match status" value="3"/>
</dbReference>
<feature type="domain" description="Carrier" evidence="6">
    <location>
        <begin position="3054"/>
        <end position="3129"/>
    </location>
</feature>
<dbReference type="NCBIfam" id="TIGR01733">
    <property type="entry name" value="AA-adenyl-dom"/>
    <property type="match status" value="1"/>
</dbReference>
<dbReference type="GO" id="GO:0005737">
    <property type="term" value="C:cytoplasm"/>
    <property type="evidence" value="ECO:0007669"/>
    <property type="project" value="TreeGrafter"/>
</dbReference>
<evidence type="ECO:0000256" key="5">
    <source>
        <dbReference type="ARBA" id="ARBA00022598"/>
    </source>
</evidence>
<evidence type="ECO:0000256" key="1">
    <source>
        <dbReference type="ARBA" id="ARBA00001957"/>
    </source>
</evidence>
<dbReference type="Pfam" id="PF00668">
    <property type="entry name" value="Condensation"/>
    <property type="match status" value="3"/>
</dbReference>